<reference evidence="1" key="1">
    <citation type="submission" date="2014-12" db="EMBL/GenBank/DDBJ databases">
        <title>Insight into the proteome of Arion vulgaris.</title>
        <authorList>
            <person name="Aradska J."/>
            <person name="Bulat T."/>
            <person name="Smidak R."/>
            <person name="Sarate P."/>
            <person name="Gangsoo J."/>
            <person name="Sialana F."/>
            <person name="Bilban M."/>
            <person name="Lubec G."/>
        </authorList>
    </citation>
    <scope>NUCLEOTIDE SEQUENCE</scope>
    <source>
        <tissue evidence="1">Skin</tissue>
    </source>
</reference>
<organism evidence="1">
    <name type="scientific">Arion vulgaris</name>
    <dbReference type="NCBI Taxonomy" id="1028688"/>
    <lineage>
        <taxon>Eukaryota</taxon>
        <taxon>Metazoa</taxon>
        <taxon>Spiralia</taxon>
        <taxon>Lophotrochozoa</taxon>
        <taxon>Mollusca</taxon>
        <taxon>Gastropoda</taxon>
        <taxon>Heterobranchia</taxon>
        <taxon>Euthyneura</taxon>
        <taxon>Panpulmonata</taxon>
        <taxon>Eupulmonata</taxon>
        <taxon>Stylommatophora</taxon>
        <taxon>Helicina</taxon>
        <taxon>Arionoidea</taxon>
        <taxon>Arionidae</taxon>
        <taxon>Arion</taxon>
    </lineage>
</organism>
<protein>
    <submittedName>
        <fullName evidence="1">Uncharacterized protein</fullName>
    </submittedName>
</protein>
<dbReference type="AlphaFoldDB" id="A0A0B7B1D4"/>
<evidence type="ECO:0000313" key="1">
    <source>
        <dbReference type="EMBL" id="CEK86697.1"/>
    </source>
</evidence>
<accession>A0A0B7B1D4</accession>
<name>A0A0B7B1D4_9EUPU</name>
<dbReference type="EMBL" id="HACG01039832">
    <property type="protein sequence ID" value="CEK86697.1"/>
    <property type="molecule type" value="Transcribed_RNA"/>
</dbReference>
<sequence length="85" mass="9584">MQQPPPCFHAHCTQVMVDIFSLSTLQTLVYLCALKPYFKSKDSTSLICFHIYGTEDISDICPVYTSPTCNECHMDTNIPKMDMSG</sequence>
<proteinExistence type="predicted"/>
<gene>
    <name evidence="1" type="primary">ORF155241</name>
</gene>